<dbReference type="OMA" id="AQANHYD"/>
<gene>
    <name evidence="2" type="ORF">GL50803_008428</name>
</gene>
<dbReference type="InterPro" id="IPR000719">
    <property type="entry name" value="Prot_kinase_dom"/>
</dbReference>
<feature type="region of interest" description="Disordered" evidence="1">
    <location>
        <begin position="337"/>
        <end position="363"/>
    </location>
</feature>
<comment type="caution">
    <text evidence="2">The sequence shown here is derived from an EMBL/GenBank/DDBJ whole genome shotgun (WGS) entry which is preliminary data.</text>
</comment>
<name>A8B655_GIAIC</name>
<organism evidence="2 3">
    <name type="scientific">Giardia intestinalis (strain ATCC 50803 / WB clone C6)</name>
    <name type="common">Giardia lamblia</name>
    <dbReference type="NCBI Taxonomy" id="184922"/>
    <lineage>
        <taxon>Eukaryota</taxon>
        <taxon>Metamonada</taxon>
        <taxon>Diplomonadida</taxon>
        <taxon>Hexamitidae</taxon>
        <taxon>Giardiinae</taxon>
        <taxon>Giardia</taxon>
    </lineage>
</organism>
<dbReference type="Proteomes" id="UP000001548">
    <property type="component" value="Unassembled WGS sequence"/>
</dbReference>
<dbReference type="GO" id="GO:0005524">
    <property type="term" value="F:ATP binding"/>
    <property type="evidence" value="ECO:0007669"/>
    <property type="project" value="InterPro"/>
</dbReference>
<protein>
    <submittedName>
        <fullName evidence="2">Kinase, NEK</fullName>
    </submittedName>
</protein>
<evidence type="ECO:0000313" key="2">
    <source>
        <dbReference type="EMBL" id="KAE8305033.1"/>
    </source>
</evidence>
<accession>A8B655</accession>
<dbReference type="GeneID" id="5702310"/>
<keyword evidence="3" id="KW-1185">Reference proteome</keyword>
<dbReference type="Gene3D" id="3.30.200.20">
    <property type="entry name" value="Phosphorylase Kinase, domain 1"/>
    <property type="match status" value="1"/>
</dbReference>
<keyword evidence="2" id="KW-0418">Kinase</keyword>
<dbReference type="HOGENOM" id="CLU_000288_143_1_1"/>
<dbReference type="PROSITE" id="PS50088">
    <property type="entry name" value="ANK_REPEAT"/>
    <property type="match status" value="3"/>
</dbReference>
<dbReference type="Pfam" id="PF12796">
    <property type="entry name" value="Ank_2"/>
    <property type="match status" value="2"/>
</dbReference>
<dbReference type="PANTHER" id="PTHR24120">
    <property type="entry name" value="GH07239P"/>
    <property type="match status" value="1"/>
</dbReference>
<dbReference type="PROSITE" id="PS50011">
    <property type="entry name" value="PROTEIN_KINASE_DOM"/>
    <property type="match status" value="1"/>
</dbReference>
<dbReference type="PANTHER" id="PTHR24120:SF4">
    <property type="entry name" value="GH07239P"/>
    <property type="match status" value="1"/>
</dbReference>
<dbReference type="InterPro" id="IPR011009">
    <property type="entry name" value="Kinase-like_dom_sf"/>
</dbReference>
<dbReference type="GO" id="GO:0004674">
    <property type="term" value="F:protein serine/threonine kinase activity"/>
    <property type="evidence" value="ECO:0000318"/>
    <property type="project" value="GO_Central"/>
</dbReference>
<keyword evidence="2" id="KW-0808">Transferase</keyword>
<dbReference type="SUPFAM" id="SSF56112">
    <property type="entry name" value="Protein kinase-like (PK-like)"/>
    <property type="match status" value="1"/>
</dbReference>
<dbReference type="InterPro" id="IPR002110">
    <property type="entry name" value="Ankyrin_rpt"/>
</dbReference>
<dbReference type="AlphaFoldDB" id="A8B655"/>
<evidence type="ECO:0000256" key="1">
    <source>
        <dbReference type="SAM" id="MobiDB-lite"/>
    </source>
</evidence>
<dbReference type="KEGG" id="gla:GL50803_008428"/>
<sequence length="687" mass="75380">MGLRASQYYDVSLLAEASFGYLYRVKKSGTEGFIALRVADMPEASPDDLVHLAEECRLYFQYQHHKIVQFNEPMIDWESGHIEVEMEYMPGGTLEQYLVGNHGSQIPEVDIWQILGDVTEGLAHLHSRINGRAPTAHCDLRPATILRKQNIFKLSFFSLSRFIMRRPNRKSLADARLYVAPETMRWQTSGPAADIWSLGLIILDLASTLTVRYGSAAHDLSSLSLSGYSETLTWLVHSCLLVDPTERITAAEIFALLPTQQAARAAVYNAIIASRTPADYLSDSLCYTDFFVSPQHHDAGLMHQALGPSQILDLPKTNSAPDIDADAPEAELPKFTTACDDTPSSGRQAKLPGTPSSVVSTDSNSDIQEYGNIATSFVHFNSPGSTLHNQKAVIESKIRLLSVSPYEAVTTSLASNNPQLLFALLSHIYIHNVLINAAEIFRYQSQHLIEVQEKTPLMWAAHMGATATVNANLSLVRHVYLGDTALMFAASAGHLECVKLLLSEIGIQKHTSVTVFAHVSGWTALMKAAQNGHAVTTELLLLEAGARKADGMTALMLAAQANHYDSVRLLLEREACMQDQDGWTALMYAAREGSLASLRLLLEREKGMTADNGQTALVAAIRAGQKECIQALFPFEGSLRNSQGDLLYELVLAEMKRAEAVEARQRMDMVEDTISEAAGHASTIPVN</sequence>
<dbReference type="VEuPathDB" id="GiardiaDB:GL50803_8428"/>
<dbReference type="SUPFAM" id="SSF48403">
    <property type="entry name" value="Ankyrin repeat"/>
    <property type="match status" value="1"/>
</dbReference>
<dbReference type="Pfam" id="PF00069">
    <property type="entry name" value="Pkinase"/>
    <property type="match status" value="1"/>
</dbReference>
<dbReference type="Gene3D" id="1.25.40.20">
    <property type="entry name" value="Ankyrin repeat-containing domain"/>
    <property type="match status" value="2"/>
</dbReference>
<evidence type="ECO:0000313" key="3">
    <source>
        <dbReference type="Proteomes" id="UP000001548"/>
    </source>
</evidence>
<dbReference type="RefSeq" id="XP_001709387.1">
    <property type="nucleotide sequence ID" value="XM_001709335.1"/>
</dbReference>
<feature type="compositionally biased region" description="Polar residues" evidence="1">
    <location>
        <begin position="354"/>
        <end position="363"/>
    </location>
</feature>
<dbReference type="PROSITE" id="PS50297">
    <property type="entry name" value="ANK_REP_REGION"/>
    <property type="match status" value="2"/>
</dbReference>
<reference evidence="2 3" key="1">
    <citation type="journal article" date="2007" name="Science">
        <title>Genomic minimalism in the early diverging intestinal parasite Giardia lamblia.</title>
        <authorList>
            <person name="Morrison H.G."/>
            <person name="McArthur A.G."/>
            <person name="Gillin F.D."/>
            <person name="Aley S.B."/>
            <person name="Adam R.D."/>
            <person name="Olsen G.J."/>
            <person name="Best A.A."/>
            <person name="Cande W.Z."/>
            <person name="Chen F."/>
            <person name="Cipriano M.J."/>
            <person name="Davids B.J."/>
            <person name="Dawson S.C."/>
            <person name="Elmendorf H.G."/>
            <person name="Hehl A.B."/>
            <person name="Holder M.E."/>
            <person name="Huse S.M."/>
            <person name="Kim U.U."/>
            <person name="Lasek-Nesselquist E."/>
            <person name="Manning G."/>
            <person name="Nigam A."/>
            <person name="Nixon J.E."/>
            <person name="Palm D."/>
            <person name="Passamaneck N.E."/>
            <person name="Prabhu A."/>
            <person name="Reich C.I."/>
            <person name="Reiner D.S."/>
            <person name="Samuelson J."/>
            <person name="Svard S.G."/>
            <person name="Sogin M.L."/>
        </authorList>
    </citation>
    <scope>NUCLEOTIDE SEQUENCE [LARGE SCALE GENOMIC DNA]</scope>
    <source>
        <strain evidence="2 3">WB C6</strain>
    </source>
</reference>
<proteinExistence type="predicted"/>
<dbReference type="Gene3D" id="1.10.510.10">
    <property type="entry name" value="Transferase(Phosphotransferase) domain 1"/>
    <property type="match status" value="1"/>
</dbReference>
<dbReference type="EMBL" id="AACB03000001">
    <property type="protein sequence ID" value="KAE8305033.1"/>
    <property type="molecule type" value="Genomic_DNA"/>
</dbReference>
<dbReference type="SMART" id="SM00248">
    <property type="entry name" value="ANK"/>
    <property type="match status" value="5"/>
</dbReference>
<dbReference type="InterPro" id="IPR036770">
    <property type="entry name" value="Ankyrin_rpt-contain_sf"/>
</dbReference>
<dbReference type="CDD" id="cd00180">
    <property type="entry name" value="PKc"/>
    <property type="match status" value="1"/>
</dbReference>